<dbReference type="AlphaFoldDB" id="A0A2H0XB89"/>
<protein>
    <submittedName>
        <fullName evidence="1">Uncharacterized protein</fullName>
    </submittedName>
</protein>
<dbReference type="EMBL" id="PEYU01000076">
    <property type="protein sequence ID" value="PIS22172.1"/>
    <property type="molecule type" value="Genomic_DNA"/>
</dbReference>
<evidence type="ECO:0000313" key="2">
    <source>
        <dbReference type="Proteomes" id="UP000231252"/>
    </source>
</evidence>
<proteinExistence type="predicted"/>
<dbReference type="Proteomes" id="UP000231252">
    <property type="component" value="Unassembled WGS sequence"/>
</dbReference>
<comment type="caution">
    <text evidence="1">The sequence shown here is derived from an EMBL/GenBank/DDBJ whole genome shotgun (WGS) entry which is preliminary data.</text>
</comment>
<accession>A0A2H0XB89</accession>
<evidence type="ECO:0000313" key="1">
    <source>
        <dbReference type="EMBL" id="PIS22172.1"/>
    </source>
</evidence>
<gene>
    <name evidence="1" type="ORF">COT50_03525</name>
</gene>
<organism evidence="1 2">
    <name type="scientific">candidate division WWE3 bacterium CG08_land_8_20_14_0_20_41_10</name>
    <dbReference type="NCBI Taxonomy" id="1975085"/>
    <lineage>
        <taxon>Bacteria</taxon>
        <taxon>Katanobacteria</taxon>
    </lineage>
</organism>
<name>A0A2H0XB89_UNCKA</name>
<sequence>MIQKIFAIGNSVAVTIPKRFGLVRGTAIRHLPRIRNRFSYEVVEDAPKVKQRFSGGIKLNMSTEEFMRIKAYCRENAYEKI</sequence>
<reference evidence="2" key="1">
    <citation type="submission" date="2017-09" db="EMBL/GenBank/DDBJ databases">
        <title>Depth-based differentiation of microbial function through sediment-hosted aquifers and enrichment of novel symbionts in the deep terrestrial subsurface.</title>
        <authorList>
            <person name="Probst A.J."/>
            <person name="Ladd B."/>
            <person name="Jarett J.K."/>
            <person name="Geller-Mcgrath D.E."/>
            <person name="Sieber C.M.K."/>
            <person name="Emerson J.B."/>
            <person name="Anantharaman K."/>
            <person name="Thomas B.C."/>
            <person name="Malmstrom R."/>
            <person name="Stieglmeier M."/>
            <person name="Klingl A."/>
            <person name="Woyke T."/>
            <person name="Ryan C.M."/>
            <person name="Banfield J.F."/>
        </authorList>
    </citation>
    <scope>NUCLEOTIDE SEQUENCE [LARGE SCALE GENOMIC DNA]</scope>
</reference>